<reference evidence="1 2" key="2">
    <citation type="submission" date="2016-08" db="EMBL/GenBank/DDBJ databases">
        <title>Pervasive Adenine N6-methylation of Active Genes in Fungi.</title>
        <authorList>
            <consortium name="DOE Joint Genome Institute"/>
            <person name="Mondo S.J."/>
            <person name="Dannebaum R.O."/>
            <person name="Kuo R.C."/>
            <person name="Labutti K."/>
            <person name="Haridas S."/>
            <person name="Kuo A."/>
            <person name="Salamov A."/>
            <person name="Ahrendt S.R."/>
            <person name="Lipzen A."/>
            <person name="Sullivan W."/>
            <person name="Andreopoulos W.B."/>
            <person name="Clum A."/>
            <person name="Lindquist E."/>
            <person name="Daum C."/>
            <person name="Ramamoorthy G.K."/>
            <person name="Gryganskyi A."/>
            <person name="Culley D."/>
            <person name="Magnuson J.K."/>
            <person name="James T.Y."/>
            <person name="O'Malley M.A."/>
            <person name="Stajich J.E."/>
            <person name="Spatafora J.W."/>
            <person name="Visel A."/>
            <person name="Grigoriev I.V."/>
        </authorList>
    </citation>
    <scope>NUCLEOTIDE SEQUENCE [LARGE SCALE GENOMIC DNA]</scope>
    <source>
        <strain evidence="1 2">S4</strain>
    </source>
</reference>
<dbReference type="EMBL" id="MCFG01000238">
    <property type="protein sequence ID" value="ORX77689.1"/>
    <property type="molecule type" value="Genomic_DNA"/>
</dbReference>
<dbReference type="AlphaFoldDB" id="A0A1Y1WVV4"/>
<proteinExistence type="predicted"/>
<reference evidence="1 2" key="1">
    <citation type="submission" date="2016-08" db="EMBL/GenBank/DDBJ databases">
        <title>A Parts List for Fungal Cellulosomes Revealed by Comparative Genomics.</title>
        <authorList>
            <consortium name="DOE Joint Genome Institute"/>
            <person name="Haitjema C.H."/>
            <person name="Gilmore S.P."/>
            <person name="Henske J.K."/>
            <person name="Solomon K.V."/>
            <person name="De Groot R."/>
            <person name="Kuo A."/>
            <person name="Mondo S.J."/>
            <person name="Salamov A.A."/>
            <person name="Labutti K."/>
            <person name="Zhao Z."/>
            <person name="Chiniquy J."/>
            <person name="Barry K."/>
            <person name="Brewer H.M."/>
            <person name="Purvine S.O."/>
            <person name="Wright A.T."/>
            <person name="Boxma B."/>
            <person name="Van Alen T."/>
            <person name="Hackstein J.H."/>
            <person name="Baker S.E."/>
            <person name="Grigoriev I.V."/>
            <person name="O'Malley M.A."/>
        </authorList>
    </citation>
    <scope>NUCLEOTIDE SEQUENCE [LARGE SCALE GENOMIC DNA]</scope>
    <source>
        <strain evidence="1 2">S4</strain>
    </source>
</reference>
<evidence type="ECO:0000313" key="1">
    <source>
        <dbReference type="EMBL" id="ORX77689.1"/>
    </source>
</evidence>
<keyword evidence="2" id="KW-1185">Reference proteome</keyword>
<name>A0A1Y1WVV4_9FUNG</name>
<gene>
    <name evidence="1" type="ORF">BCR32DRAFT_282953</name>
</gene>
<organism evidence="1 2">
    <name type="scientific">Anaeromyces robustus</name>
    <dbReference type="NCBI Taxonomy" id="1754192"/>
    <lineage>
        <taxon>Eukaryota</taxon>
        <taxon>Fungi</taxon>
        <taxon>Fungi incertae sedis</taxon>
        <taxon>Chytridiomycota</taxon>
        <taxon>Chytridiomycota incertae sedis</taxon>
        <taxon>Neocallimastigomycetes</taxon>
        <taxon>Neocallimastigales</taxon>
        <taxon>Neocallimastigaceae</taxon>
        <taxon>Anaeromyces</taxon>
    </lineage>
</organism>
<sequence length="395" mass="45719">MRKVEIDENILLLKSTLTTKRKNLFFPNTTKCKNGFNIYHIFIVTNNEIININSPFSLISFKQFSKRCQESFLGYQLENFKKKRNSLKEKINKSFKTKVKKSVGTCNIDNKNINLSLMANVDKVDIPLAEVKKVDVSLNKLSLLSSQSLNIDYCSSAKTGMNSQYDTTNKKTANKILLSLMFPCYTEKGNNPSNFFNEKAFILINNDNENKIIKELPFLYPMSPNANYRSSGINPQYYYSNRNEILSQSISYLNSFSTLVTTKTSNEILIPPVFPNTDNSSTSDITEIDYSSVLILIIEQSHHLILQYQISGTDNNFNKSNIGLDHKSIELDIFYKLLEYHINNILLMELKVLEQWKRYFLSNQQYNEITPSLLINSLILPYFSEYNSFFEKKFN</sequence>
<evidence type="ECO:0000313" key="2">
    <source>
        <dbReference type="Proteomes" id="UP000193944"/>
    </source>
</evidence>
<comment type="caution">
    <text evidence="1">The sequence shown here is derived from an EMBL/GenBank/DDBJ whole genome shotgun (WGS) entry which is preliminary data.</text>
</comment>
<accession>A0A1Y1WVV4</accession>
<protein>
    <submittedName>
        <fullName evidence="1">Uncharacterized protein</fullName>
    </submittedName>
</protein>
<dbReference type="Proteomes" id="UP000193944">
    <property type="component" value="Unassembled WGS sequence"/>
</dbReference>